<dbReference type="AlphaFoldDB" id="A0A8S1RKS1"/>
<protein>
    <submittedName>
        <fullName evidence="3">Uncharacterized protein</fullName>
    </submittedName>
</protein>
<evidence type="ECO:0000256" key="2">
    <source>
        <dbReference type="SAM" id="Phobius"/>
    </source>
</evidence>
<feature type="transmembrane region" description="Helical" evidence="2">
    <location>
        <begin position="20"/>
        <end position="39"/>
    </location>
</feature>
<feature type="compositionally biased region" description="Gly residues" evidence="1">
    <location>
        <begin position="86"/>
        <end position="95"/>
    </location>
</feature>
<gene>
    <name evidence="3" type="ORF">PSON_ATCC_30995.1.T1770006</name>
</gene>
<organism evidence="3 4">
    <name type="scientific">Paramecium sonneborni</name>
    <dbReference type="NCBI Taxonomy" id="65129"/>
    <lineage>
        <taxon>Eukaryota</taxon>
        <taxon>Sar</taxon>
        <taxon>Alveolata</taxon>
        <taxon>Ciliophora</taxon>
        <taxon>Intramacronucleata</taxon>
        <taxon>Oligohymenophorea</taxon>
        <taxon>Peniculida</taxon>
        <taxon>Parameciidae</taxon>
        <taxon>Paramecium</taxon>
    </lineage>
</organism>
<evidence type="ECO:0000313" key="3">
    <source>
        <dbReference type="EMBL" id="CAD8127464.1"/>
    </source>
</evidence>
<keyword evidence="4" id="KW-1185">Reference proteome</keyword>
<evidence type="ECO:0000313" key="4">
    <source>
        <dbReference type="Proteomes" id="UP000692954"/>
    </source>
</evidence>
<keyword evidence="2" id="KW-0812">Transmembrane</keyword>
<evidence type="ECO:0000256" key="1">
    <source>
        <dbReference type="SAM" id="MobiDB-lite"/>
    </source>
</evidence>
<proteinExistence type="predicted"/>
<dbReference type="OrthoDB" id="307677at2759"/>
<reference evidence="3" key="1">
    <citation type="submission" date="2021-01" db="EMBL/GenBank/DDBJ databases">
        <authorList>
            <consortium name="Genoscope - CEA"/>
            <person name="William W."/>
        </authorList>
    </citation>
    <scope>NUCLEOTIDE SEQUENCE</scope>
</reference>
<comment type="caution">
    <text evidence="3">The sequence shown here is derived from an EMBL/GenBank/DDBJ whole genome shotgun (WGS) entry which is preliminary data.</text>
</comment>
<name>A0A8S1RKS1_9CILI</name>
<dbReference type="Proteomes" id="UP000692954">
    <property type="component" value="Unassembled WGS sequence"/>
</dbReference>
<keyword evidence="2" id="KW-1133">Transmembrane helix</keyword>
<dbReference type="EMBL" id="CAJJDN010000177">
    <property type="protein sequence ID" value="CAD8127464.1"/>
    <property type="molecule type" value="Genomic_DNA"/>
</dbReference>
<accession>A0A8S1RKS1</accession>
<keyword evidence="2" id="KW-0472">Membrane</keyword>
<feature type="region of interest" description="Disordered" evidence="1">
    <location>
        <begin position="61"/>
        <end position="95"/>
    </location>
</feature>
<sequence length="95" mass="10718">MVQLASNRSTVVKAIDSTWSIIRTLFFAMILFLCTLIGMKKESNKYTKDELKYIVDEKMPFKRKPKDDDDDDNNGKQGTKPKIVRGLGGGAECKS</sequence>